<evidence type="ECO:0000259" key="3">
    <source>
        <dbReference type="PROSITE" id="PS50110"/>
    </source>
</evidence>
<dbReference type="Pfam" id="PF04397">
    <property type="entry name" value="LytTR"/>
    <property type="match status" value="1"/>
</dbReference>
<dbReference type="SUPFAM" id="SSF52172">
    <property type="entry name" value="CheY-like"/>
    <property type="match status" value="1"/>
</dbReference>
<dbReference type="PROSITE" id="PS50930">
    <property type="entry name" value="HTH_LYTTR"/>
    <property type="match status" value="1"/>
</dbReference>
<dbReference type="GO" id="GO:0003677">
    <property type="term" value="F:DNA binding"/>
    <property type="evidence" value="ECO:0007669"/>
    <property type="project" value="UniProtKB-KW"/>
</dbReference>
<evidence type="ECO:0000313" key="6">
    <source>
        <dbReference type="Proteomes" id="UP001064632"/>
    </source>
</evidence>
<organism evidence="5 6">
    <name type="scientific">Tahibacter amnicola</name>
    <dbReference type="NCBI Taxonomy" id="2976241"/>
    <lineage>
        <taxon>Bacteria</taxon>
        <taxon>Pseudomonadati</taxon>
        <taxon>Pseudomonadota</taxon>
        <taxon>Gammaproteobacteria</taxon>
        <taxon>Lysobacterales</taxon>
        <taxon>Rhodanobacteraceae</taxon>
        <taxon>Tahibacter</taxon>
    </lineage>
</organism>
<dbReference type="PROSITE" id="PS50110">
    <property type="entry name" value="RESPONSE_REGULATORY"/>
    <property type="match status" value="1"/>
</dbReference>
<accession>A0ABY6BBE1</accession>
<keyword evidence="2" id="KW-0597">Phosphoprotein</keyword>
<dbReference type="InterPro" id="IPR007492">
    <property type="entry name" value="LytTR_DNA-bd_dom"/>
</dbReference>
<keyword evidence="6" id="KW-1185">Reference proteome</keyword>
<dbReference type="SMART" id="SM00448">
    <property type="entry name" value="REC"/>
    <property type="match status" value="1"/>
</dbReference>
<dbReference type="PANTHER" id="PTHR37299:SF1">
    <property type="entry name" value="STAGE 0 SPORULATION PROTEIN A HOMOLOG"/>
    <property type="match status" value="1"/>
</dbReference>
<dbReference type="Proteomes" id="UP001064632">
    <property type="component" value="Chromosome"/>
</dbReference>
<dbReference type="InterPro" id="IPR001789">
    <property type="entry name" value="Sig_transdc_resp-reg_receiver"/>
</dbReference>
<proteinExistence type="predicted"/>
<reference evidence="5" key="1">
    <citation type="submission" date="2022-09" db="EMBL/GenBank/DDBJ databases">
        <title>Tahibacter sp. nov., isolated from a fresh water.</title>
        <authorList>
            <person name="Baek J.H."/>
            <person name="Lee J.K."/>
            <person name="Kim J.M."/>
            <person name="Jeon C.O."/>
        </authorList>
    </citation>
    <scope>NUCLEOTIDE SEQUENCE</scope>
    <source>
        <strain evidence="5">W38</strain>
    </source>
</reference>
<evidence type="ECO:0000313" key="5">
    <source>
        <dbReference type="EMBL" id="UXI66856.1"/>
    </source>
</evidence>
<feature type="domain" description="Response regulatory" evidence="3">
    <location>
        <begin position="9"/>
        <end position="120"/>
    </location>
</feature>
<evidence type="ECO:0000259" key="4">
    <source>
        <dbReference type="PROSITE" id="PS50930"/>
    </source>
</evidence>
<dbReference type="Gene3D" id="2.40.50.1020">
    <property type="entry name" value="LytTr DNA-binding domain"/>
    <property type="match status" value="1"/>
</dbReference>
<feature type="modified residue" description="4-aspartylphosphate" evidence="2">
    <location>
        <position position="60"/>
    </location>
</feature>
<dbReference type="PANTHER" id="PTHR37299">
    <property type="entry name" value="TRANSCRIPTIONAL REGULATOR-RELATED"/>
    <property type="match status" value="1"/>
</dbReference>
<dbReference type="InterPro" id="IPR046947">
    <property type="entry name" value="LytR-like"/>
</dbReference>
<evidence type="ECO:0000256" key="2">
    <source>
        <dbReference type="PROSITE-ProRule" id="PRU00169"/>
    </source>
</evidence>
<feature type="domain" description="HTH LytTR-type" evidence="4">
    <location>
        <begin position="146"/>
        <end position="250"/>
    </location>
</feature>
<protein>
    <submittedName>
        <fullName evidence="5">LytTR family DNA-binding domain-containing protein</fullName>
    </submittedName>
</protein>
<dbReference type="SMART" id="SM00850">
    <property type="entry name" value="LytTR"/>
    <property type="match status" value="1"/>
</dbReference>
<dbReference type="Pfam" id="PF00072">
    <property type="entry name" value="Response_reg"/>
    <property type="match status" value="1"/>
</dbReference>
<dbReference type="Gene3D" id="3.40.50.2300">
    <property type="match status" value="1"/>
</dbReference>
<dbReference type="EMBL" id="CP104694">
    <property type="protein sequence ID" value="UXI66856.1"/>
    <property type="molecule type" value="Genomic_DNA"/>
</dbReference>
<gene>
    <name evidence="5" type="ORF">N4264_19160</name>
</gene>
<keyword evidence="1" id="KW-0902">Two-component regulatory system</keyword>
<keyword evidence="5" id="KW-0238">DNA-binding</keyword>
<dbReference type="InterPro" id="IPR011006">
    <property type="entry name" value="CheY-like_superfamily"/>
</dbReference>
<evidence type="ECO:0000256" key="1">
    <source>
        <dbReference type="ARBA" id="ARBA00023012"/>
    </source>
</evidence>
<name>A0ABY6BBE1_9GAMM</name>
<sequence>MTNDSGRVRVVVADDEPIARQGLRHMLAELDWLHCVGEAANGLAAVELIDAQRPDLAFLDIQMPGLLGTDVIARCRHQPFLIFTTAYSQHAVTAFELGALDYLLKPFGPERLQAALDRARSAFGEPAPSAMGRLADAYAAGPMTRLFVRSGRAILPVPVAGVSYFEAVGDYIAAHVHGAQHIVHVSLQRLEERLDPKQFARIHRTHIVNLDHVRAFRRDADGRLCAHLHDGVVLPVSRAKAQELRHLCSG</sequence>
<dbReference type="RefSeq" id="WP_261693836.1">
    <property type="nucleotide sequence ID" value="NZ_CP104694.1"/>
</dbReference>